<reference evidence="1 2" key="1">
    <citation type="submission" date="2021-01" db="EMBL/GenBank/DDBJ databases">
        <title>Genome public.</title>
        <authorList>
            <person name="Liu C."/>
            <person name="Sun Q."/>
        </authorList>
    </citation>
    <scope>NUCLEOTIDE SEQUENCE [LARGE SCALE GENOMIC DNA]</scope>
    <source>
        <strain evidence="1 2">YIM B02564</strain>
    </source>
</reference>
<keyword evidence="2" id="KW-1185">Reference proteome</keyword>
<dbReference type="RefSeq" id="WP_202651894.1">
    <property type="nucleotide sequence ID" value="NZ_JAESWB010000025.1"/>
</dbReference>
<evidence type="ECO:0000313" key="1">
    <source>
        <dbReference type="EMBL" id="MBL4950988.1"/>
    </source>
</evidence>
<organism evidence="1 2">
    <name type="scientific">Neobacillus paridis</name>
    <dbReference type="NCBI Taxonomy" id="2803862"/>
    <lineage>
        <taxon>Bacteria</taxon>
        <taxon>Bacillati</taxon>
        <taxon>Bacillota</taxon>
        <taxon>Bacilli</taxon>
        <taxon>Bacillales</taxon>
        <taxon>Bacillaceae</taxon>
        <taxon>Neobacillus</taxon>
    </lineage>
</organism>
<sequence>MSYLDLFRQRTLSNSIITATKKTINNNFNDSLFVEKILINDIEYDVLITQENKSEDKKLLFKPETVIDIGSVVKWKNSYFLVTDFIGNEINEIYPIATIKLCNNRLSIKTIDTKEIKKDLEGNPILNKFGDPIYITKEGKLIDIPCIVQNTITSGDENKQFPLPQGSLYITLQYQKNEEIQINKTLRMYNNIYKIRNIDYTNVIDEKGIMILLVEQVTSEAM</sequence>
<comment type="caution">
    <text evidence="1">The sequence shown here is derived from an EMBL/GenBank/DDBJ whole genome shotgun (WGS) entry which is preliminary data.</text>
</comment>
<evidence type="ECO:0000313" key="2">
    <source>
        <dbReference type="Proteomes" id="UP000623967"/>
    </source>
</evidence>
<name>A0ABS1TII8_9BACI</name>
<dbReference type="Proteomes" id="UP000623967">
    <property type="component" value="Unassembled WGS sequence"/>
</dbReference>
<protein>
    <submittedName>
        <fullName evidence="1">Uncharacterized protein</fullName>
    </submittedName>
</protein>
<gene>
    <name evidence="1" type="ORF">JK635_01880</name>
</gene>
<proteinExistence type="predicted"/>
<accession>A0ABS1TII8</accession>
<dbReference type="EMBL" id="JAESWB010000025">
    <property type="protein sequence ID" value="MBL4950988.1"/>
    <property type="molecule type" value="Genomic_DNA"/>
</dbReference>